<dbReference type="InterPro" id="IPR013149">
    <property type="entry name" value="ADH-like_C"/>
</dbReference>
<dbReference type="NCBIfam" id="TIGR02824">
    <property type="entry name" value="quinone_pig3"/>
    <property type="match status" value="1"/>
</dbReference>
<evidence type="ECO:0000313" key="4">
    <source>
        <dbReference type="EMBL" id="MXR67746.1"/>
    </source>
</evidence>
<dbReference type="PANTHER" id="PTHR48106:SF8">
    <property type="entry name" value="OS02G0805600 PROTEIN"/>
    <property type="match status" value="1"/>
</dbReference>
<evidence type="ECO:0000256" key="1">
    <source>
        <dbReference type="ARBA" id="ARBA00022857"/>
    </source>
</evidence>
<accession>A0A6L7HTW8</accession>
<dbReference type="InterPro" id="IPR020843">
    <property type="entry name" value="ER"/>
</dbReference>
<dbReference type="EMBL" id="WRPA01000002">
    <property type="protein sequence ID" value="MXR67746.1"/>
    <property type="molecule type" value="Genomic_DNA"/>
</dbReference>
<dbReference type="RefSeq" id="WP_160793739.1">
    <property type="nucleotide sequence ID" value="NZ_WRPA01000002.1"/>
</dbReference>
<dbReference type="SUPFAM" id="SSF50129">
    <property type="entry name" value="GroES-like"/>
    <property type="match status" value="1"/>
</dbReference>
<dbReference type="SMART" id="SM00829">
    <property type="entry name" value="PKS_ER"/>
    <property type="match status" value="1"/>
</dbReference>
<dbReference type="PANTHER" id="PTHR48106">
    <property type="entry name" value="QUINONE OXIDOREDUCTASE PIG3-RELATED"/>
    <property type="match status" value="1"/>
</dbReference>
<dbReference type="CDD" id="cd05276">
    <property type="entry name" value="p53_inducible_oxidoreductase"/>
    <property type="match status" value="1"/>
</dbReference>
<proteinExistence type="predicted"/>
<dbReference type="Proteomes" id="UP000474778">
    <property type="component" value="Unassembled WGS sequence"/>
</dbReference>
<evidence type="ECO:0000259" key="3">
    <source>
        <dbReference type="SMART" id="SM00829"/>
    </source>
</evidence>
<dbReference type="InterPro" id="IPR036291">
    <property type="entry name" value="NAD(P)-bd_dom_sf"/>
</dbReference>
<dbReference type="SUPFAM" id="SSF51735">
    <property type="entry name" value="NAD(P)-binding Rossmann-fold domains"/>
    <property type="match status" value="1"/>
</dbReference>
<dbReference type="Pfam" id="PF00107">
    <property type="entry name" value="ADH_zinc_N"/>
    <property type="match status" value="1"/>
</dbReference>
<name>A0A6L7HTW8_9GAMM</name>
<keyword evidence="2" id="KW-0560">Oxidoreductase</keyword>
<protein>
    <submittedName>
        <fullName evidence="4">Zinc-binding dehydrogenase</fullName>
    </submittedName>
</protein>
<reference evidence="4 5" key="1">
    <citation type="submission" date="2019-12" db="EMBL/GenBank/DDBJ databases">
        <title>Shewanella insulae sp. nov., isolated from a tidal flat.</title>
        <authorList>
            <person name="Yoon J.-H."/>
        </authorList>
    </citation>
    <scope>NUCLEOTIDE SEQUENCE [LARGE SCALE GENOMIC DNA]</scope>
    <source>
        <strain evidence="4 5">JBTF-M18</strain>
    </source>
</reference>
<dbReference type="GO" id="GO:0016651">
    <property type="term" value="F:oxidoreductase activity, acting on NAD(P)H"/>
    <property type="evidence" value="ECO:0007669"/>
    <property type="project" value="TreeGrafter"/>
</dbReference>
<keyword evidence="1" id="KW-0521">NADP</keyword>
<dbReference type="InterPro" id="IPR011032">
    <property type="entry name" value="GroES-like_sf"/>
</dbReference>
<sequence length="339" mass="35772">MSALPTHYTHVQFNALGGPEVLELAQSLLPAIAPDQVLIKVEYAGVNGPDVAQRRGLYPPPPGASEILGLEVSGTIVALGAEVTGWRLGDKVCALVPGGGYGEYVTTWGVHCLPIPQGVSMAQAAALPETFFTVWGHMFMRGGLKPGETVLIHGGSGGIGSAAVTLAKQFAVKVLVTCSSQEKIDYCLGLGADHGFNYHDEDLLGQIKAEAPKGVDLVLDMASGDLIDLNLKVLATEGRLVTIALQRGRRAEVDVAMLMAKRICWTGATLRPQSVAAKQTIADGLLELVWPRFEAAEGADLVPHLFAEFALADVAKAHALMESGQHRGKLVLKVTSDSL</sequence>
<gene>
    <name evidence="4" type="ORF">GNT65_03555</name>
</gene>
<evidence type="ECO:0000313" key="5">
    <source>
        <dbReference type="Proteomes" id="UP000474778"/>
    </source>
</evidence>
<evidence type="ECO:0000256" key="2">
    <source>
        <dbReference type="ARBA" id="ARBA00023002"/>
    </source>
</evidence>
<comment type="caution">
    <text evidence="4">The sequence shown here is derived from an EMBL/GenBank/DDBJ whole genome shotgun (WGS) entry which is preliminary data.</text>
</comment>
<dbReference type="InterPro" id="IPR013154">
    <property type="entry name" value="ADH-like_N"/>
</dbReference>
<organism evidence="4 5">
    <name type="scientific">Shewanella insulae</name>
    <dbReference type="NCBI Taxonomy" id="2681496"/>
    <lineage>
        <taxon>Bacteria</taxon>
        <taxon>Pseudomonadati</taxon>
        <taxon>Pseudomonadota</taxon>
        <taxon>Gammaproteobacteria</taxon>
        <taxon>Alteromonadales</taxon>
        <taxon>Shewanellaceae</taxon>
        <taxon>Shewanella</taxon>
    </lineage>
</organism>
<dbReference type="GO" id="GO:0070402">
    <property type="term" value="F:NADPH binding"/>
    <property type="evidence" value="ECO:0007669"/>
    <property type="project" value="TreeGrafter"/>
</dbReference>
<dbReference type="Gene3D" id="3.40.50.720">
    <property type="entry name" value="NAD(P)-binding Rossmann-like Domain"/>
    <property type="match status" value="1"/>
</dbReference>
<keyword evidence="5" id="KW-1185">Reference proteome</keyword>
<dbReference type="Pfam" id="PF08240">
    <property type="entry name" value="ADH_N"/>
    <property type="match status" value="1"/>
</dbReference>
<feature type="domain" description="Enoyl reductase (ER)" evidence="3">
    <location>
        <begin position="17"/>
        <end position="332"/>
    </location>
</feature>
<dbReference type="AlphaFoldDB" id="A0A6L7HTW8"/>
<dbReference type="Gene3D" id="3.90.180.10">
    <property type="entry name" value="Medium-chain alcohol dehydrogenases, catalytic domain"/>
    <property type="match status" value="1"/>
</dbReference>
<dbReference type="InterPro" id="IPR014189">
    <property type="entry name" value="Quinone_OxRdtase_PIG3"/>
</dbReference>